<keyword evidence="4 10" id="KW-0812">Transmembrane</keyword>
<keyword evidence="16" id="KW-1185">Reference proteome</keyword>
<accession>A0A502G1Y7</accession>
<dbReference type="EMBL" id="RCZC01000002">
    <property type="protein sequence ID" value="TPG55276.1"/>
    <property type="molecule type" value="Genomic_DNA"/>
</dbReference>
<keyword evidence="5 12" id="KW-0732">Signal</keyword>
<dbReference type="Pfam" id="PF07715">
    <property type="entry name" value="Plug"/>
    <property type="match status" value="1"/>
</dbReference>
<dbReference type="SUPFAM" id="SSF56935">
    <property type="entry name" value="Porins"/>
    <property type="match status" value="1"/>
</dbReference>
<evidence type="ECO:0000256" key="9">
    <source>
        <dbReference type="ARBA" id="ARBA00023237"/>
    </source>
</evidence>
<dbReference type="InterPro" id="IPR037066">
    <property type="entry name" value="Plug_dom_sf"/>
</dbReference>
<dbReference type="AlphaFoldDB" id="A0A502G1Y7"/>
<evidence type="ECO:0000256" key="5">
    <source>
        <dbReference type="ARBA" id="ARBA00022729"/>
    </source>
</evidence>
<keyword evidence="6" id="KW-0406">Ion transport</keyword>
<dbReference type="Pfam" id="PF00593">
    <property type="entry name" value="TonB_dep_Rec_b-barrel"/>
    <property type="match status" value="1"/>
</dbReference>
<dbReference type="PROSITE" id="PS52016">
    <property type="entry name" value="TONB_DEPENDENT_REC_3"/>
    <property type="match status" value="1"/>
</dbReference>
<evidence type="ECO:0000256" key="11">
    <source>
        <dbReference type="RuleBase" id="RU003357"/>
    </source>
</evidence>
<evidence type="ECO:0000256" key="6">
    <source>
        <dbReference type="ARBA" id="ARBA00023065"/>
    </source>
</evidence>
<organism evidence="15 16">
    <name type="scientific">Sphingomonas glacialis</name>
    <dbReference type="NCBI Taxonomy" id="658225"/>
    <lineage>
        <taxon>Bacteria</taxon>
        <taxon>Pseudomonadati</taxon>
        <taxon>Pseudomonadota</taxon>
        <taxon>Alphaproteobacteria</taxon>
        <taxon>Sphingomonadales</taxon>
        <taxon>Sphingomonadaceae</taxon>
        <taxon>Sphingomonas</taxon>
    </lineage>
</organism>
<dbReference type="GO" id="GO:0009279">
    <property type="term" value="C:cell outer membrane"/>
    <property type="evidence" value="ECO:0007669"/>
    <property type="project" value="UniProtKB-SubCell"/>
</dbReference>
<comment type="similarity">
    <text evidence="10 11">Belongs to the TonB-dependent receptor family.</text>
</comment>
<evidence type="ECO:0000313" key="16">
    <source>
        <dbReference type="Proteomes" id="UP000319931"/>
    </source>
</evidence>
<feature type="chain" id="PRO_5021307457" evidence="12">
    <location>
        <begin position="27"/>
        <end position="768"/>
    </location>
</feature>
<protein>
    <submittedName>
        <fullName evidence="15">TonB-dependent receptor</fullName>
    </submittedName>
</protein>
<dbReference type="InterPro" id="IPR036942">
    <property type="entry name" value="Beta-barrel_TonB_sf"/>
</dbReference>
<proteinExistence type="inferred from homology"/>
<keyword evidence="7 11" id="KW-0798">TonB box</keyword>
<dbReference type="CDD" id="cd01347">
    <property type="entry name" value="ligand_gated_channel"/>
    <property type="match status" value="1"/>
</dbReference>
<name>A0A502G1Y7_9SPHN</name>
<evidence type="ECO:0000256" key="10">
    <source>
        <dbReference type="PROSITE-ProRule" id="PRU01360"/>
    </source>
</evidence>
<evidence type="ECO:0000259" key="14">
    <source>
        <dbReference type="Pfam" id="PF07715"/>
    </source>
</evidence>
<dbReference type="PANTHER" id="PTHR30069">
    <property type="entry name" value="TONB-DEPENDENT OUTER MEMBRANE RECEPTOR"/>
    <property type="match status" value="1"/>
</dbReference>
<dbReference type="Proteomes" id="UP000319931">
    <property type="component" value="Unassembled WGS sequence"/>
</dbReference>
<evidence type="ECO:0000256" key="2">
    <source>
        <dbReference type="ARBA" id="ARBA00022448"/>
    </source>
</evidence>
<keyword evidence="9 10" id="KW-0998">Cell outer membrane</keyword>
<comment type="caution">
    <text evidence="15">The sequence shown here is derived from an EMBL/GenBank/DDBJ whole genome shotgun (WGS) entry which is preliminary data.</text>
</comment>
<reference evidence="15 16" key="1">
    <citation type="journal article" date="2019" name="Environ. Microbiol.">
        <title>Species interactions and distinct microbial communities in high Arctic permafrost affected cryosols are associated with the CH4 and CO2 gas fluxes.</title>
        <authorList>
            <person name="Altshuler I."/>
            <person name="Hamel J."/>
            <person name="Turney S."/>
            <person name="Magnuson E."/>
            <person name="Levesque R."/>
            <person name="Greer C."/>
            <person name="Whyte L.G."/>
        </authorList>
    </citation>
    <scope>NUCLEOTIDE SEQUENCE [LARGE SCALE GENOMIC DNA]</scope>
    <source>
        <strain evidence="15 16">E6.1</strain>
    </source>
</reference>
<evidence type="ECO:0000256" key="12">
    <source>
        <dbReference type="SAM" id="SignalP"/>
    </source>
</evidence>
<evidence type="ECO:0000256" key="4">
    <source>
        <dbReference type="ARBA" id="ARBA00022692"/>
    </source>
</evidence>
<dbReference type="GO" id="GO:0015344">
    <property type="term" value="F:siderophore uptake transmembrane transporter activity"/>
    <property type="evidence" value="ECO:0007669"/>
    <property type="project" value="TreeGrafter"/>
</dbReference>
<gene>
    <name evidence="15" type="ORF">EAH76_06665</name>
</gene>
<feature type="signal peptide" evidence="12">
    <location>
        <begin position="1"/>
        <end position="26"/>
    </location>
</feature>
<keyword evidence="15" id="KW-0675">Receptor</keyword>
<keyword evidence="8 10" id="KW-0472">Membrane</keyword>
<feature type="domain" description="TonB-dependent receptor plug" evidence="14">
    <location>
        <begin position="53"/>
        <end position="167"/>
    </location>
</feature>
<comment type="subcellular location">
    <subcellularLocation>
        <location evidence="1 10">Cell outer membrane</location>
        <topology evidence="1 10">Multi-pass membrane protein</topology>
    </subcellularLocation>
</comment>
<evidence type="ECO:0000313" key="15">
    <source>
        <dbReference type="EMBL" id="TPG55276.1"/>
    </source>
</evidence>
<evidence type="ECO:0000256" key="7">
    <source>
        <dbReference type="ARBA" id="ARBA00023077"/>
    </source>
</evidence>
<dbReference type="Gene3D" id="2.170.130.10">
    <property type="entry name" value="TonB-dependent receptor, plug domain"/>
    <property type="match status" value="1"/>
</dbReference>
<sequence>MNGRTALLGVTSLISILAYATAPAFAEERPPPAPEAEQEDILVTAQRRTATIENAPASRASIDAATIATTINARNVEDTLKYLPSLVVRKRHIGDSQAPLATRTSGLGASARSLIYADGAILSALIGNNNTSASPRWNLVSTEEIARVDVLYGPFSAAYPGNAIGAVVNITTRLPDRFEGTLVAGTTVQQFDLYGTHRTLPAYQLGGTLGDRFGPLALFASVDHVDSRSQPIGFASATATRSATSTPTTGGYDDLSRTGGAIRVVGATAFEHQVQDRVKLKAALDLSAALRLTYVGSLFRNTTDSTVESYLTNAATGLPFYAGTTSNSGQVYTLAASAFAGSVYRTEQRQWSHSLSLTGSGSRFDWQVIGTLYDVAKDEQRVSNTALPAGQAGGAGYITDLAGTGWKTLDAKGAWRSDAAATHTISFGAHADWYELDSNRYSTTDWVSGPKGTLNLQGSGKTRTYALWAQDAWRIVPPLTLTLGGRYEWWRAYGGVNFSQSPAIGPVVQPTLRSDKVSPKAALAYAIDPHLTARLSFGQAWRFPTVGELYQIVTTPVASVPNPTLRPERARSLELALERQDSRGTLRLALFNEVIKDALISQTGPLAVTPVQVGTYVQNVDETRARGAEVSVTRTNIVRRIDVSGSVTYADAITSKNAVLPAAVGKLLPSVPRWKATAVATWRPIDGVALTAAARYASRNYGSLDNSDVVGNTYQGFYKYFVVDLRAQVRVAEHIEFGIGVDNVNNDRYFLFHLFPRRSFAADVKVTF</sequence>
<feature type="domain" description="TonB-dependent receptor-like beta-barrel" evidence="13">
    <location>
        <begin position="299"/>
        <end position="744"/>
    </location>
</feature>
<evidence type="ECO:0000256" key="8">
    <source>
        <dbReference type="ARBA" id="ARBA00023136"/>
    </source>
</evidence>
<evidence type="ECO:0000256" key="3">
    <source>
        <dbReference type="ARBA" id="ARBA00022452"/>
    </source>
</evidence>
<dbReference type="InterPro" id="IPR012910">
    <property type="entry name" value="Plug_dom"/>
</dbReference>
<dbReference type="Gene3D" id="2.40.170.20">
    <property type="entry name" value="TonB-dependent receptor, beta-barrel domain"/>
    <property type="match status" value="1"/>
</dbReference>
<evidence type="ECO:0000259" key="13">
    <source>
        <dbReference type="Pfam" id="PF00593"/>
    </source>
</evidence>
<dbReference type="PANTHER" id="PTHR30069:SF53">
    <property type="entry name" value="COLICIN I RECEPTOR-RELATED"/>
    <property type="match status" value="1"/>
</dbReference>
<keyword evidence="2 10" id="KW-0813">Transport</keyword>
<dbReference type="OrthoDB" id="9764669at2"/>
<dbReference type="InterPro" id="IPR000531">
    <property type="entry name" value="Beta-barrel_TonB"/>
</dbReference>
<keyword evidence="3 10" id="KW-1134">Transmembrane beta strand</keyword>
<dbReference type="GO" id="GO:0044718">
    <property type="term" value="P:siderophore transmembrane transport"/>
    <property type="evidence" value="ECO:0007669"/>
    <property type="project" value="TreeGrafter"/>
</dbReference>
<evidence type="ECO:0000256" key="1">
    <source>
        <dbReference type="ARBA" id="ARBA00004571"/>
    </source>
</evidence>
<dbReference type="InterPro" id="IPR039426">
    <property type="entry name" value="TonB-dep_rcpt-like"/>
</dbReference>
<dbReference type="RefSeq" id="WP_140849371.1">
    <property type="nucleotide sequence ID" value="NZ_RCZC01000002.1"/>
</dbReference>